<keyword evidence="3" id="KW-0862">Zinc</keyword>
<evidence type="ECO:0000256" key="2">
    <source>
        <dbReference type="ARBA" id="ARBA00022771"/>
    </source>
</evidence>
<dbReference type="SMART" id="SM00409">
    <property type="entry name" value="IG"/>
    <property type="match status" value="3"/>
</dbReference>
<dbReference type="PROSITE" id="PS51205">
    <property type="entry name" value="VPS9"/>
    <property type="match status" value="1"/>
</dbReference>
<dbReference type="GO" id="GO:0030139">
    <property type="term" value="C:endocytic vesicle"/>
    <property type="evidence" value="ECO:0007669"/>
    <property type="project" value="TreeGrafter"/>
</dbReference>
<dbReference type="GO" id="GO:0003677">
    <property type="term" value="F:DNA binding"/>
    <property type="evidence" value="ECO:0007669"/>
    <property type="project" value="InterPro"/>
</dbReference>
<dbReference type="Pfam" id="PF18151">
    <property type="entry name" value="DUF5601"/>
    <property type="match status" value="1"/>
</dbReference>
<sequence length="742" mass="83816">MSSRTDRRGIYVDQAALLCRKGCSFYGNSTWGGLCSQCWREENHKSRAKQIEEDLALAKRLQREEEAAYANSNQGENSSARQSKPEEKKNSHKSHTVQTGKKFLQTIAKTTLGRDANVSSQAAPTTSVNQQPVAESDQATRQFIDYLKTLQKPGRDIFKQCHSFCHSVAYKKDLSAEDLSESVQDFYQNLSERLHNLYKGSPDRVEEVMDEVEKYLTLQLYEKAFCPESADDERKDLTIQKRIRALHWVTVQMLGAPLKEESPVVSDSLDKAITDIIEMDSKRVPRDKLAYVTRCSKHIFNAIKCSKRLAASADDFLPTLIYVVLRANPPRLQSNIQYITRFCNPKRLMSGEDGYYFTNLCCAMAFIEKLDAQSLNLSPEEFELYMSDQASPDRPQARGVSLPSSSAPRTGPKVDRPENDLIDWRDGAEASVQDVLEGLHLDSCAPSTSAIDSDNVDNPSQTHFKAKATVISGNPNIFSGEDVQLDCIVPDEPSPGWIFQWFHNDVPISANKVYHIKNARIQQSGDYTCQGRKLFKIWPYTRIANLSDPVKIHIDGGWVLLRTASESLITEGPMTLTCHIRDDPLLVNAIFYKDGIKIKTQNSNDLVFPSLSTEDNGIYSCTATWVKNLIYQSAQSLAFPVTVLERLETPRLVLVPDQDQVRIGTNVVFRCITKVNDKEQGLTVEYYYIKDDNRLAPASTTDTFIISRVNEEDTGNYVCKVYVRALKIERWSNVLQLTVLPF</sequence>
<dbReference type="Gene3D" id="1.20.1050.80">
    <property type="entry name" value="VPS9 domain"/>
    <property type="match status" value="1"/>
</dbReference>
<dbReference type="Gene3D" id="1.20.5.4770">
    <property type="match status" value="1"/>
</dbReference>
<dbReference type="Gene3D" id="1.10.246.120">
    <property type="match status" value="1"/>
</dbReference>
<comment type="caution">
    <text evidence="8">The sequence shown here is derived from an EMBL/GenBank/DDBJ whole genome shotgun (WGS) entry which is preliminary data.</text>
</comment>
<proteinExistence type="predicted"/>
<evidence type="ECO:0000259" key="6">
    <source>
        <dbReference type="PROSITE" id="PS51036"/>
    </source>
</evidence>
<dbReference type="Gene3D" id="2.60.40.10">
    <property type="entry name" value="Immunoglobulins"/>
    <property type="match status" value="3"/>
</dbReference>
<feature type="region of interest" description="Disordered" evidence="4">
    <location>
        <begin position="115"/>
        <end position="135"/>
    </location>
</feature>
<dbReference type="Pfam" id="PF13895">
    <property type="entry name" value="Ig_2"/>
    <property type="match status" value="2"/>
</dbReference>
<reference evidence="8 9" key="1">
    <citation type="journal article" date="2019" name="Genome Biol. Evol.">
        <title>Whole-Genome Sequencing of the Giant Devil Catfish, Bagarius yarrelli.</title>
        <authorList>
            <person name="Jiang W."/>
            <person name="Lv Y."/>
            <person name="Cheng L."/>
            <person name="Yang K."/>
            <person name="Chao B."/>
            <person name="Wang X."/>
            <person name="Li Y."/>
            <person name="Pan X."/>
            <person name="You X."/>
            <person name="Zhang Y."/>
            <person name="Yang J."/>
            <person name="Li J."/>
            <person name="Zhang X."/>
            <person name="Liu S."/>
            <person name="Sun C."/>
            <person name="Yang J."/>
            <person name="Shi Q."/>
        </authorList>
    </citation>
    <scope>NUCLEOTIDE SEQUENCE [LARGE SCALE GENOMIC DNA]</scope>
    <source>
        <strain evidence="8">JWS20170419001</strain>
        <tissue evidence="8">Muscle</tissue>
    </source>
</reference>
<dbReference type="SUPFAM" id="SSF109993">
    <property type="entry name" value="VPS9 domain"/>
    <property type="match status" value="1"/>
</dbReference>
<dbReference type="InterPro" id="IPR037191">
    <property type="entry name" value="VPS9_dom_sf"/>
</dbReference>
<dbReference type="PANTHER" id="PTHR23101">
    <property type="entry name" value="RAB GDP/GTP EXCHANGE FACTOR"/>
    <property type="match status" value="1"/>
</dbReference>
<dbReference type="InterPro" id="IPR002653">
    <property type="entry name" value="Znf_A20"/>
</dbReference>
<dbReference type="GO" id="GO:0005829">
    <property type="term" value="C:cytosol"/>
    <property type="evidence" value="ECO:0007669"/>
    <property type="project" value="TreeGrafter"/>
</dbReference>
<dbReference type="Pfam" id="PF02204">
    <property type="entry name" value="VPS9"/>
    <property type="match status" value="1"/>
</dbReference>
<dbReference type="SMART" id="SM00167">
    <property type="entry name" value="VPS9"/>
    <property type="match status" value="1"/>
</dbReference>
<protein>
    <submittedName>
        <fullName evidence="8">Rab5 GDP/GTP exchange factor</fullName>
    </submittedName>
</protein>
<dbReference type="GO" id="GO:0016192">
    <property type="term" value="P:vesicle-mediated transport"/>
    <property type="evidence" value="ECO:0007669"/>
    <property type="project" value="InterPro"/>
</dbReference>
<dbReference type="PROSITE" id="PS51036">
    <property type="entry name" value="ZF_A20"/>
    <property type="match status" value="1"/>
</dbReference>
<dbReference type="PROSITE" id="PS50835">
    <property type="entry name" value="IG_LIKE"/>
    <property type="match status" value="3"/>
</dbReference>
<feature type="domain" description="Ig-like" evidence="5">
    <location>
        <begin position="459"/>
        <end position="530"/>
    </location>
</feature>
<dbReference type="SMART" id="SM00259">
    <property type="entry name" value="ZnF_A20"/>
    <property type="match status" value="1"/>
</dbReference>
<organism evidence="8 9">
    <name type="scientific">Bagarius yarrelli</name>
    <name type="common">Goonch</name>
    <name type="synonym">Bagrus yarrelli</name>
    <dbReference type="NCBI Taxonomy" id="175774"/>
    <lineage>
        <taxon>Eukaryota</taxon>
        <taxon>Metazoa</taxon>
        <taxon>Chordata</taxon>
        <taxon>Craniata</taxon>
        <taxon>Vertebrata</taxon>
        <taxon>Euteleostomi</taxon>
        <taxon>Actinopterygii</taxon>
        <taxon>Neopterygii</taxon>
        <taxon>Teleostei</taxon>
        <taxon>Ostariophysi</taxon>
        <taxon>Siluriformes</taxon>
        <taxon>Sisoridae</taxon>
        <taxon>Sisorinae</taxon>
        <taxon>Bagarius</taxon>
    </lineage>
</organism>
<dbReference type="GO" id="GO:0005085">
    <property type="term" value="F:guanyl-nucleotide exchange factor activity"/>
    <property type="evidence" value="ECO:0007669"/>
    <property type="project" value="InterPro"/>
</dbReference>
<dbReference type="Pfam" id="PF01754">
    <property type="entry name" value="zf-A20"/>
    <property type="match status" value="1"/>
</dbReference>
<dbReference type="GO" id="GO:0008270">
    <property type="term" value="F:zinc ion binding"/>
    <property type="evidence" value="ECO:0007669"/>
    <property type="project" value="UniProtKB-KW"/>
</dbReference>
<keyword evidence="1" id="KW-0479">Metal-binding</keyword>
<feature type="domain" description="VPS9" evidence="7">
    <location>
        <begin position="233"/>
        <end position="376"/>
    </location>
</feature>
<evidence type="ECO:0000259" key="7">
    <source>
        <dbReference type="PROSITE" id="PS51205"/>
    </source>
</evidence>
<feature type="domain" description="Ig-like" evidence="5">
    <location>
        <begin position="549"/>
        <end position="638"/>
    </location>
</feature>
<dbReference type="InterPro" id="IPR041545">
    <property type="entry name" value="DUF5601"/>
</dbReference>
<keyword evidence="2" id="KW-0863">Zinc-finger</keyword>
<dbReference type="SUPFAM" id="SSF57716">
    <property type="entry name" value="Glucocorticoid receptor-like (DNA-binding domain)"/>
    <property type="match status" value="1"/>
</dbReference>
<dbReference type="InterPro" id="IPR045046">
    <property type="entry name" value="Vps9-like"/>
</dbReference>
<dbReference type="InterPro" id="IPR003123">
    <property type="entry name" value="VPS9"/>
</dbReference>
<dbReference type="AlphaFoldDB" id="A0A556U6B5"/>
<dbReference type="InterPro" id="IPR007110">
    <property type="entry name" value="Ig-like_dom"/>
</dbReference>
<dbReference type="EMBL" id="VCAZ01000054">
    <property type="protein sequence ID" value="TSN21139.1"/>
    <property type="molecule type" value="Genomic_DNA"/>
</dbReference>
<evidence type="ECO:0000313" key="9">
    <source>
        <dbReference type="Proteomes" id="UP000319801"/>
    </source>
</evidence>
<feature type="domain" description="Ig-like" evidence="5">
    <location>
        <begin position="650"/>
        <end position="729"/>
    </location>
</feature>
<dbReference type="SUPFAM" id="SSF48726">
    <property type="entry name" value="Immunoglobulin"/>
    <property type="match status" value="2"/>
</dbReference>
<keyword evidence="9" id="KW-1185">Reference proteome</keyword>
<evidence type="ECO:0000256" key="4">
    <source>
        <dbReference type="SAM" id="MobiDB-lite"/>
    </source>
</evidence>
<dbReference type="InterPro" id="IPR003598">
    <property type="entry name" value="Ig_sub2"/>
</dbReference>
<feature type="compositionally biased region" description="Polar residues" evidence="4">
    <location>
        <begin position="70"/>
        <end position="82"/>
    </location>
</feature>
<dbReference type="GO" id="GO:0031267">
    <property type="term" value="F:small GTPase binding"/>
    <property type="evidence" value="ECO:0007669"/>
    <property type="project" value="TreeGrafter"/>
</dbReference>
<feature type="domain" description="A20-type" evidence="6">
    <location>
        <begin position="13"/>
        <end position="47"/>
    </location>
</feature>
<dbReference type="PANTHER" id="PTHR23101:SF126">
    <property type="entry name" value="RAB5 GDP_GTP EXCHANGE FACTOR"/>
    <property type="match status" value="1"/>
</dbReference>
<dbReference type="InterPro" id="IPR003599">
    <property type="entry name" value="Ig_sub"/>
</dbReference>
<evidence type="ECO:0000256" key="1">
    <source>
        <dbReference type="ARBA" id="ARBA00022723"/>
    </source>
</evidence>
<gene>
    <name evidence="8" type="ORF">Baya_9214</name>
</gene>
<accession>A0A556U6B5</accession>
<dbReference type="InterPro" id="IPR013783">
    <property type="entry name" value="Ig-like_fold"/>
</dbReference>
<dbReference type="Proteomes" id="UP000319801">
    <property type="component" value="Unassembled WGS sequence"/>
</dbReference>
<dbReference type="SMART" id="SM00408">
    <property type="entry name" value="IGc2"/>
    <property type="match status" value="3"/>
</dbReference>
<evidence type="ECO:0000256" key="3">
    <source>
        <dbReference type="ARBA" id="ARBA00022833"/>
    </source>
</evidence>
<dbReference type="OrthoDB" id="300289at2759"/>
<dbReference type="FunFam" id="1.20.1050.80:FF:000003">
    <property type="entry name" value="rab5 GDP/GTP exchange factor isoform X2"/>
    <property type="match status" value="1"/>
</dbReference>
<feature type="compositionally biased region" description="Polar residues" evidence="4">
    <location>
        <begin position="117"/>
        <end position="135"/>
    </location>
</feature>
<evidence type="ECO:0000259" key="5">
    <source>
        <dbReference type="PROSITE" id="PS50835"/>
    </source>
</evidence>
<evidence type="ECO:0000313" key="8">
    <source>
        <dbReference type="EMBL" id="TSN21139.1"/>
    </source>
</evidence>
<name>A0A556U6B5_BAGYA</name>
<feature type="region of interest" description="Disordered" evidence="4">
    <location>
        <begin position="66"/>
        <end position="100"/>
    </location>
</feature>
<dbReference type="InterPro" id="IPR036179">
    <property type="entry name" value="Ig-like_dom_sf"/>
</dbReference>
<feature type="region of interest" description="Disordered" evidence="4">
    <location>
        <begin position="390"/>
        <end position="419"/>
    </location>
</feature>